<accession>A0A261WAW3</accession>
<name>A0A261WAW3_9PSED</name>
<protein>
    <submittedName>
        <fullName evidence="1">Uncharacterized protein</fullName>
    </submittedName>
</protein>
<dbReference type="Proteomes" id="UP000217163">
    <property type="component" value="Unassembled WGS sequence"/>
</dbReference>
<evidence type="ECO:0000313" key="1">
    <source>
        <dbReference type="EMBL" id="OZI83314.1"/>
    </source>
</evidence>
<sequence>MSAQDSLDLSKKARHACACRVGFNSSGQTA</sequence>
<reference evidence="2" key="1">
    <citation type="journal article" date="2016" name="Sci. Rep.">
        <title>Genome analysis of the kiwifruit canker pathogen Pseudomonas syringae pv. actinidiae biovar 5.</title>
        <authorList>
            <person name="Fujikawa T."/>
            <person name="Sawada H."/>
        </authorList>
    </citation>
    <scope>NUCLEOTIDE SEQUENCE [LARGE SCALE GENOMIC DNA]</scope>
    <source>
        <strain evidence="2">MAFF 212061</strain>
    </source>
</reference>
<comment type="caution">
    <text evidence="1">The sequence shown here is derived from an EMBL/GenBank/DDBJ whole genome shotgun (WGS) entry which is preliminary data.</text>
</comment>
<dbReference type="AlphaFoldDB" id="A0A261WAW3"/>
<evidence type="ECO:0000313" key="2">
    <source>
        <dbReference type="Proteomes" id="UP000217163"/>
    </source>
</evidence>
<dbReference type="EMBL" id="NKQU01000640">
    <property type="protein sequence ID" value="OZI83314.1"/>
    <property type="molecule type" value="Genomic_DNA"/>
</dbReference>
<proteinExistence type="predicted"/>
<gene>
    <name evidence="1" type="ORF">CFN58_32190</name>
</gene>
<organism evidence="1 2">
    <name type="scientific">Pseudomonas avellanae</name>
    <dbReference type="NCBI Taxonomy" id="46257"/>
    <lineage>
        <taxon>Bacteria</taxon>
        <taxon>Pseudomonadati</taxon>
        <taxon>Pseudomonadota</taxon>
        <taxon>Gammaproteobacteria</taxon>
        <taxon>Pseudomonadales</taxon>
        <taxon>Pseudomonadaceae</taxon>
        <taxon>Pseudomonas</taxon>
    </lineage>
</organism>